<sequence length="57" mass="6763">MKKAIVLKALNNLKDDFDVEQLIEQMFFIEKIEKGLSDVKEGRVLSYKETKRRFSNK</sequence>
<accession>A0ABR7WXV5</accession>
<comment type="caution">
    <text evidence="1">The sequence shown here is derived from an EMBL/GenBank/DDBJ whole genome shotgun (WGS) entry which is preliminary data.</text>
</comment>
<dbReference type="RefSeq" id="WP_191190914.1">
    <property type="nucleotide sequence ID" value="NZ_JACWMY010000011.1"/>
</dbReference>
<gene>
    <name evidence="1" type="ORF">IDJ77_20850</name>
</gene>
<evidence type="ECO:0000313" key="1">
    <source>
        <dbReference type="EMBL" id="MBD1366274.1"/>
    </source>
</evidence>
<organism evidence="1 2">
    <name type="scientific">Mucilaginibacter pankratovii</name>
    <dbReference type="NCBI Taxonomy" id="2772110"/>
    <lineage>
        <taxon>Bacteria</taxon>
        <taxon>Pseudomonadati</taxon>
        <taxon>Bacteroidota</taxon>
        <taxon>Sphingobacteriia</taxon>
        <taxon>Sphingobacteriales</taxon>
        <taxon>Sphingobacteriaceae</taxon>
        <taxon>Mucilaginibacter</taxon>
    </lineage>
</organism>
<proteinExistence type="predicted"/>
<keyword evidence="2" id="KW-1185">Reference proteome</keyword>
<reference evidence="1 2" key="1">
    <citation type="submission" date="2020-09" db="EMBL/GenBank/DDBJ databases">
        <title>Novel species of Mucilaginibacter isolated from a glacier on the Tibetan Plateau.</title>
        <authorList>
            <person name="Liu Q."/>
            <person name="Xin Y.-H."/>
        </authorList>
    </citation>
    <scope>NUCLEOTIDE SEQUENCE [LARGE SCALE GENOMIC DNA]</scope>
    <source>
        <strain evidence="1 2">ZT4R22</strain>
    </source>
</reference>
<evidence type="ECO:0000313" key="2">
    <source>
        <dbReference type="Proteomes" id="UP000606600"/>
    </source>
</evidence>
<name>A0ABR7WXV5_9SPHI</name>
<protein>
    <submittedName>
        <fullName evidence="1">Uncharacterized protein</fullName>
    </submittedName>
</protein>
<dbReference type="EMBL" id="JACWMY010000011">
    <property type="protein sequence ID" value="MBD1366274.1"/>
    <property type="molecule type" value="Genomic_DNA"/>
</dbReference>
<dbReference type="Proteomes" id="UP000606600">
    <property type="component" value="Unassembled WGS sequence"/>
</dbReference>